<feature type="coiled-coil region" evidence="1">
    <location>
        <begin position="2"/>
        <end position="39"/>
    </location>
</feature>
<feature type="region of interest" description="Disordered" evidence="2">
    <location>
        <begin position="73"/>
        <end position="112"/>
    </location>
</feature>
<evidence type="ECO:0000313" key="4">
    <source>
        <dbReference type="Proteomes" id="UP000481852"/>
    </source>
</evidence>
<proteinExistence type="predicted"/>
<keyword evidence="1" id="KW-0175">Coiled coil</keyword>
<feature type="compositionally biased region" description="Basic and acidic residues" evidence="2">
    <location>
        <begin position="89"/>
        <end position="103"/>
    </location>
</feature>
<evidence type="ECO:0000256" key="1">
    <source>
        <dbReference type="SAM" id="Coils"/>
    </source>
</evidence>
<gene>
    <name evidence="3" type="ORF">FYJ35_01970</name>
</gene>
<evidence type="ECO:0000313" key="3">
    <source>
        <dbReference type="EMBL" id="MSS13818.1"/>
    </source>
</evidence>
<keyword evidence="4" id="KW-1185">Reference proteome</keyword>
<name>A0A6L5X398_9FIRM</name>
<dbReference type="InterPro" id="IPR025464">
    <property type="entry name" value="DUF4315"/>
</dbReference>
<dbReference type="RefSeq" id="WP_154522340.1">
    <property type="nucleotide sequence ID" value="NZ_VULZ01000001.1"/>
</dbReference>
<comment type="caution">
    <text evidence="3">The sequence shown here is derived from an EMBL/GenBank/DDBJ whole genome shotgun (WGS) entry which is preliminary data.</text>
</comment>
<reference evidence="3 4" key="1">
    <citation type="submission" date="2019-08" db="EMBL/GenBank/DDBJ databases">
        <title>In-depth cultivation of the pig gut microbiome towards novel bacterial diversity and tailored functional studies.</title>
        <authorList>
            <person name="Wylensek D."/>
            <person name="Hitch T.C.A."/>
            <person name="Clavel T."/>
        </authorList>
    </citation>
    <scope>NUCLEOTIDE SEQUENCE [LARGE SCALE GENOMIC DNA]</scope>
    <source>
        <strain evidence="3 4">Oil+RF-744-WCA-WT-11</strain>
    </source>
</reference>
<dbReference type="Proteomes" id="UP000481852">
    <property type="component" value="Unassembled WGS sequence"/>
</dbReference>
<accession>A0A6L5X398</accession>
<evidence type="ECO:0000256" key="2">
    <source>
        <dbReference type="SAM" id="MobiDB-lite"/>
    </source>
</evidence>
<protein>
    <submittedName>
        <fullName evidence="3">DUF4315 family protein</fullName>
    </submittedName>
</protein>
<organism evidence="3 4">
    <name type="scientific">Porcincola intestinalis</name>
    <dbReference type="NCBI Taxonomy" id="2606632"/>
    <lineage>
        <taxon>Bacteria</taxon>
        <taxon>Bacillati</taxon>
        <taxon>Bacillota</taxon>
        <taxon>Clostridia</taxon>
        <taxon>Lachnospirales</taxon>
        <taxon>Lachnospiraceae</taxon>
        <taxon>Porcincola</taxon>
    </lineage>
</organism>
<dbReference type="Pfam" id="PF14193">
    <property type="entry name" value="DUF4315"/>
    <property type="match status" value="1"/>
</dbReference>
<dbReference type="EMBL" id="VULZ01000001">
    <property type="protein sequence ID" value="MSS13818.1"/>
    <property type="molecule type" value="Genomic_DNA"/>
</dbReference>
<dbReference type="AlphaFoldDB" id="A0A6L5X398"/>
<sequence length="112" mass="12942">MSKRLKRLIEEEERTIAKIEELQEHLKEIRIARKQEEDQEIVRSIRTMKLGARELFSLLSGIQEGSVAIETFPVEEEEPDKAELTIGDEFEKKCPENSQKDNSAEEAPESEV</sequence>